<comment type="caution">
    <text evidence="1">The sequence shown here is derived from an EMBL/GenBank/DDBJ whole genome shotgun (WGS) entry which is preliminary data.</text>
</comment>
<dbReference type="RefSeq" id="WP_390189853.1">
    <property type="nucleotide sequence ID" value="NZ_JBHMEP010000001.1"/>
</dbReference>
<evidence type="ECO:0000313" key="2">
    <source>
        <dbReference type="Proteomes" id="UP001589645"/>
    </source>
</evidence>
<evidence type="ECO:0000313" key="1">
    <source>
        <dbReference type="EMBL" id="MFB9134114.1"/>
    </source>
</evidence>
<gene>
    <name evidence="1" type="ORF">ACFFUV_03925</name>
</gene>
<accession>A0ABV5HIX1</accession>
<organism evidence="1 2">
    <name type="scientific">Vibrio olivae</name>
    <dbReference type="NCBI Taxonomy" id="1243002"/>
    <lineage>
        <taxon>Bacteria</taxon>
        <taxon>Pseudomonadati</taxon>
        <taxon>Pseudomonadota</taxon>
        <taxon>Gammaproteobacteria</taxon>
        <taxon>Vibrionales</taxon>
        <taxon>Vibrionaceae</taxon>
        <taxon>Vibrio</taxon>
    </lineage>
</organism>
<name>A0ABV5HIX1_9VIBR</name>
<dbReference type="EMBL" id="JBHMEP010000001">
    <property type="protein sequence ID" value="MFB9134114.1"/>
    <property type="molecule type" value="Genomic_DNA"/>
</dbReference>
<proteinExistence type="predicted"/>
<keyword evidence="2" id="KW-1185">Reference proteome</keyword>
<sequence>MINILNKSVFKKLHYIVIFISFKTLAFNLYEINGNNIIIDGDIYSNVLNQGANTSFSLTKAFGSEALFYSSTNGFERYFVFDKYQHDKITCIYNSSRIISNGVVNRNAVCGLEIPITNAIDESSAIIDSVSQIEYNYELERDSDGSVIPFDELKILKYKNKNFELYIKYDGIYDYIDGSSSVLIKNLKSNISREFNNFYFVYYKLEDGYNLKSTFVIDSDNTIKEKIDIK</sequence>
<protein>
    <submittedName>
        <fullName evidence="1">Uncharacterized protein</fullName>
    </submittedName>
</protein>
<dbReference type="Proteomes" id="UP001589645">
    <property type="component" value="Unassembled WGS sequence"/>
</dbReference>
<reference evidence="1 2" key="1">
    <citation type="submission" date="2024-09" db="EMBL/GenBank/DDBJ databases">
        <authorList>
            <person name="Sun Q."/>
            <person name="Mori K."/>
        </authorList>
    </citation>
    <scope>NUCLEOTIDE SEQUENCE [LARGE SCALE GENOMIC DNA]</scope>
    <source>
        <strain evidence="1 2">CECT 8064</strain>
    </source>
</reference>